<evidence type="ECO:0000259" key="4">
    <source>
        <dbReference type="Pfam" id="PF01515"/>
    </source>
</evidence>
<dbReference type="InterPro" id="IPR050500">
    <property type="entry name" value="Phos_Acetyltrans/Butyryltrans"/>
</dbReference>
<evidence type="ECO:0000313" key="6">
    <source>
        <dbReference type="Proteomes" id="UP000587760"/>
    </source>
</evidence>
<keyword evidence="6" id="KW-1185">Reference proteome</keyword>
<dbReference type="InterPro" id="IPR012147">
    <property type="entry name" value="P_Ac_Bu_trans"/>
</dbReference>
<dbReference type="Pfam" id="PF01515">
    <property type="entry name" value="PTA_PTB"/>
    <property type="match status" value="1"/>
</dbReference>
<dbReference type="PANTHER" id="PTHR43356">
    <property type="entry name" value="PHOSPHATE ACETYLTRANSFERASE"/>
    <property type="match status" value="1"/>
</dbReference>
<dbReference type="SUPFAM" id="SSF53659">
    <property type="entry name" value="Isocitrate/Isopropylmalate dehydrogenase-like"/>
    <property type="match status" value="1"/>
</dbReference>
<dbReference type="Gene3D" id="3.40.718.10">
    <property type="entry name" value="Isopropylmalate Dehydrogenase"/>
    <property type="match status" value="1"/>
</dbReference>
<evidence type="ECO:0000256" key="2">
    <source>
        <dbReference type="ARBA" id="ARBA00022679"/>
    </source>
</evidence>
<comment type="caution">
    <text evidence="5">The sequence shown here is derived from an EMBL/GenBank/DDBJ whole genome shotgun (WGS) entry which is preliminary data.</text>
</comment>
<organism evidence="5 6">
    <name type="scientific">Spirochaeta isovalerica</name>
    <dbReference type="NCBI Taxonomy" id="150"/>
    <lineage>
        <taxon>Bacteria</taxon>
        <taxon>Pseudomonadati</taxon>
        <taxon>Spirochaetota</taxon>
        <taxon>Spirochaetia</taxon>
        <taxon>Spirochaetales</taxon>
        <taxon>Spirochaetaceae</taxon>
        <taxon>Spirochaeta</taxon>
    </lineage>
</organism>
<evidence type="ECO:0000256" key="1">
    <source>
        <dbReference type="ARBA" id="ARBA00005656"/>
    </source>
</evidence>
<dbReference type="EC" id="2.3.1.19" evidence="5"/>
<name>A0A841R1I0_9SPIO</name>
<dbReference type="Proteomes" id="UP000587760">
    <property type="component" value="Unassembled WGS sequence"/>
</dbReference>
<dbReference type="AlphaFoldDB" id="A0A841R1I0"/>
<proteinExistence type="inferred from homology"/>
<dbReference type="EMBL" id="JACHGJ010000001">
    <property type="protein sequence ID" value="MBB6478844.1"/>
    <property type="molecule type" value="Genomic_DNA"/>
</dbReference>
<dbReference type="GO" id="GO:0050182">
    <property type="term" value="F:phosphate butyryltransferase activity"/>
    <property type="evidence" value="ECO:0007669"/>
    <property type="project" value="UniProtKB-EC"/>
</dbReference>
<dbReference type="InterPro" id="IPR002505">
    <property type="entry name" value="PTA_PTB"/>
</dbReference>
<accession>A0A841R1I0</accession>
<comment type="similarity">
    <text evidence="1">Belongs to the phosphate acetyltransferase and butyryltransferase family.</text>
</comment>
<dbReference type="RefSeq" id="WP_184743180.1">
    <property type="nucleotide sequence ID" value="NZ_JACHGJ010000001.1"/>
</dbReference>
<dbReference type="PANTHER" id="PTHR43356:SF2">
    <property type="entry name" value="PHOSPHATE ACETYLTRANSFERASE"/>
    <property type="match status" value="1"/>
</dbReference>
<evidence type="ECO:0000256" key="3">
    <source>
        <dbReference type="ARBA" id="ARBA00023315"/>
    </source>
</evidence>
<evidence type="ECO:0000313" key="5">
    <source>
        <dbReference type="EMBL" id="MBB6478844.1"/>
    </source>
</evidence>
<reference evidence="5 6" key="1">
    <citation type="submission" date="2020-08" db="EMBL/GenBank/DDBJ databases">
        <title>Genomic Encyclopedia of Type Strains, Phase IV (KMG-IV): sequencing the most valuable type-strain genomes for metagenomic binning, comparative biology and taxonomic classification.</title>
        <authorList>
            <person name="Goeker M."/>
        </authorList>
    </citation>
    <scope>NUCLEOTIDE SEQUENCE [LARGE SCALE GENOMIC DNA]</scope>
    <source>
        <strain evidence="5 6">DSM 2461</strain>
    </source>
</reference>
<gene>
    <name evidence="5" type="ORF">HNR50_000477</name>
</gene>
<dbReference type="PIRSF" id="PIRSF000428">
    <property type="entry name" value="P_Ac_trans"/>
    <property type="match status" value="1"/>
</dbReference>
<keyword evidence="2 5" id="KW-0808">Transferase</keyword>
<keyword evidence="3 5" id="KW-0012">Acyltransferase</keyword>
<sequence length="292" mass="30526">MTFQDLAEKLKGGQKPIIAVVAPTGENIYSALKEVEKEGICTFLLVGEEDQIEKECSLFDLNQYAVLSSGNPADDAVDAVLQGKAHVLMKGKVDTSVFMKAVLKRKDELMKSALLSHILVAETAEGKLLGVTDGGMVIDPDLQQKAAITQNAIDVFNNLGVINPKAAVLTAMERVNPSIPASLDAALLSKMAERGQISGGIVDGPLAIDLALSKRACEIKGLKGPVQGDADILVVPDMNTGNIFGKSLILCAGFPSGGMIAGASFPIIMLSRADQASEKKNSIILALAAAGV</sequence>
<protein>
    <submittedName>
        <fullName evidence="5">Phosphate butyryltransferase</fullName>
        <ecNumber evidence="5">2.3.1.19</ecNumber>
    </submittedName>
</protein>
<feature type="domain" description="Phosphate acetyl/butaryl transferase" evidence="4">
    <location>
        <begin position="75"/>
        <end position="286"/>
    </location>
</feature>